<dbReference type="EMBL" id="BARW01008985">
    <property type="protein sequence ID" value="GAI74761.1"/>
    <property type="molecule type" value="Genomic_DNA"/>
</dbReference>
<comment type="caution">
    <text evidence="1">The sequence shown here is derived from an EMBL/GenBank/DDBJ whole genome shotgun (WGS) entry which is preliminary data.</text>
</comment>
<dbReference type="AlphaFoldDB" id="X1S6L2"/>
<gene>
    <name evidence="1" type="ORF">S12H4_18230</name>
</gene>
<name>X1S6L2_9ZZZZ</name>
<protein>
    <submittedName>
        <fullName evidence="1">Uncharacterized protein</fullName>
    </submittedName>
</protein>
<reference evidence="1" key="1">
    <citation type="journal article" date="2014" name="Front. Microbiol.">
        <title>High frequency of phylogenetically diverse reductive dehalogenase-homologous genes in deep subseafloor sedimentary metagenomes.</title>
        <authorList>
            <person name="Kawai M."/>
            <person name="Futagami T."/>
            <person name="Toyoda A."/>
            <person name="Takaki Y."/>
            <person name="Nishi S."/>
            <person name="Hori S."/>
            <person name="Arai W."/>
            <person name="Tsubouchi T."/>
            <person name="Morono Y."/>
            <person name="Uchiyama I."/>
            <person name="Ito T."/>
            <person name="Fujiyama A."/>
            <person name="Inagaki F."/>
            <person name="Takami H."/>
        </authorList>
    </citation>
    <scope>NUCLEOTIDE SEQUENCE</scope>
    <source>
        <strain evidence="1">Expedition CK06-06</strain>
    </source>
</reference>
<sequence length="53" mass="6429">MVNEYACEWCNNDYGVFSSNWRVIDDTGIEWFMCNPCQLRWKKHGLHLERLYG</sequence>
<accession>X1S6L2</accession>
<proteinExistence type="predicted"/>
<organism evidence="1">
    <name type="scientific">marine sediment metagenome</name>
    <dbReference type="NCBI Taxonomy" id="412755"/>
    <lineage>
        <taxon>unclassified sequences</taxon>
        <taxon>metagenomes</taxon>
        <taxon>ecological metagenomes</taxon>
    </lineage>
</organism>
<evidence type="ECO:0000313" key="1">
    <source>
        <dbReference type="EMBL" id="GAI74761.1"/>
    </source>
</evidence>